<dbReference type="InterPro" id="IPR042214">
    <property type="entry name" value="TruD_catalytic"/>
</dbReference>
<dbReference type="AlphaFoldDB" id="A0A1G2AP06"/>
<evidence type="ECO:0000256" key="2">
    <source>
        <dbReference type="ARBA" id="ARBA00023235"/>
    </source>
</evidence>
<organism evidence="4 5">
    <name type="scientific">Candidatus Kerfeldbacteria bacterium RIFCSPHIGHO2_02_FULL_42_14</name>
    <dbReference type="NCBI Taxonomy" id="1798540"/>
    <lineage>
        <taxon>Bacteria</taxon>
        <taxon>Candidatus Kerfeldiibacteriota</taxon>
    </lineage>
</organism>
<dbReference type="InterPro" id="IPR020103">
    <property type="entry name" value="PsdUridine_synth_cat_dom_sf"/>
</dbReference>
<evidence type="ECO:0000313" key="4">
    <source>
        <dbReference type="EMBL" id="OGY78648.1"/>
    </source>
</evidence>
<dbReference type="PANTHER" id="PTHR13326">
    <property type="entry name" value="TRNA PSEUDOURIDINE SYNTHASE D"/>
    <property type="match status" value="1"/>
</dbReference>
<comment type="similarity">
    <text evidence="1">Belongs to the pseudouridine synthase TruD family.</text>
</comment>
<evidence type="ECO:0000256" key="1">
    <source>
        <dbReference type="ARBA" id="ARBA00007953"/>
    </source>
</evidence>
<dbReference type="GO" id="GO:0001522">
    <property type="term" value="P:pseudouridine synthesis"/>
    <property type="evidence" value="ECO:0007669"/>
    <property type="project" value="InterPro"/>
</dbReference>
<dbReference type="Pfam" id="PF01142">
    <property type="entry name" value="TruD"/>
    <property type="match status" value="1"/>
</dbReference>
<evidence type="ECO:0000313" key="5">
    <source>
        <dbReference type="Proteomes" id="UP000177165"/>
    </source>
</evidence>
<gene>
    <name evidence="4" type="ORF">A3B74_04710</name>
</gene>
<reference evidence="4 5" key="1">
    <citation type="journal article" date="2016" name="Nat. Commun.">
        <title>Thousands of microbial genomes shed light on interconnected biogeochemical processes in an aquifer system.</title>
        <authorList>
            <person name="Anantharaman K."/>
            <person name="Brown C.T."/>
            <person name="Hug L.A."/>
            <person name="Sharon I."/>
            <person name="Castelle C.J."/>
            <person name="Probst A.J."/>
            <person name="Thomas B.C."/>
            <person name="Singh A."/>
            <person name="Wilkins M.J."/>
            <person name="Karaoz U."/>
            <person name="Brodie E.L."/>
            <person name="Williams K.H."/>
            <person name="Hubbard S.S."/>
            <person name="Banfield J.F."/>
        </authorList>
    </citation>
    <scope>NUCLEOTIDE SEQUENCE [LARGE SCALE GENOMIC DNA]</scope>
</reference>
<evidence type="ECO:0000259" key="3">
    <source>
        <dbReference type="PROSITE" id="PS50984"/>
    </source>
</evidence>
<dbReference type="GO" id="GO:0140098">
    <property type="term" value="F:catalytic activity, acting on RNA"/>
    <property type="evidence" value="ECO:0007669"/>
    <property type="project" value="UniProtKB-ARBA"/>
</dbReference>
<dbReference type="EMBL" id="MHKB01000013">
    <property type="protein sequence ID" value="OGY78648.1"/>
    <property type="molecule type" value="Genomic_DNA"/>
</dbReference>
<keyword evidence="2" id="KW-0413">Isomerase</keyword>
<proteinExistence type="inferred from homology"/>
<dbReference type="GO" id="GO:0006396">
    <property type="term" value="P:RNA processing"/>
    <property type="evidence" value="ECO:0007669"/>
    <property type="project" value="UniProtKB-ARBA"/>
</dbReference>
<dbReference type="GO" id="GO:0003723">
    <property type="term" value="F:RNA binding"/>
    <property type="evidence" value="ECO:0007669"/>
    <property type="project" value="InterPro"/>
</dbReference>
<dbReference type="InterPro" id="IPR001656">
    <property type="entry name" value="PsdUridine_synth_TruD"/>
</dbReference>
<accession>A0A1G2AP06</accession>
<dbReference type="PANTHER" id="PTHR13326:SF21">
    <property type="entry name" value="PSEUDOURIDYLATE SYNTHASE PUS7L"/>
    <property type="match status" value="1"/>
</dbReference>
<dbReference type="STRING" id="1798540.A3B74_04710"/>
<protein>
    <recommendedName>
        <fullName evidence="3">TRUD domain-containing protein</fullName>
    </recommendedName>
</protein>
<sequence>MFLAFLIWRGWIFSKNRKDIFLFGVLPVKIFGQCGGTGIWTRQSKTIFAGGKGFALPRLLFENGGDLESAAQEGAGGMRGGFFSDFRRYVYKKRNWCYLLNISMNQSASYKIKCKNEDFQVTEVSLMPSLASKKPHRFTYFWLQKSGLTTFDVLDCIKLFFKLKFDDVANQGLKDEDAITEQLISVKKILSKKDITAFNRKHGARNKYSRIKHVIGYGGEPVKERMLHGNSFRIMVRNLESRVANNLLTYLSAHRHHYFINYYDNQRLGMPGGPYNTHLIGEAIVKKDWKGAYDHIKVTNNIPPDLFTKLENTTDYKEIFKIINPKKVSFFVSSYNSFLWNNQTSLLIEKNTKSKKHQFENVGYLYLPTTHSFQCPHICEAGGYEFVKEKFTVKRKVNSRNVVVATTIYTHDLENDELHRNKKKTNYFIFSADRQLCYYDNQTNFFEN</sequence>
<dbReference type="GO" id="GO:0009982">
    <property type="term" value="F:pseudouridine synthase activity"/>
    <property type="evidence" value="ECO:0007669"/>
    <property type="project" value="InterPro"/>
</dbReference>
<dbReference type="InterPro" id="IPR011760">
    <property type="entry name" value="PsdUridine_synth_TruD_insert"/>
</dbReference>
<name>A0A1G2AP06_9BACT</name>
<dbReference type="Proteomes" id="UP000177165">
    <property type="component" value="Unassembled WGS sequence"/>
</dbReference>
<comment type="caution">
    <text evidence="4">The sequence shown here is derived from an EMBL/GenBank/DDBJ whole genome shotgun (WGS) entry which is preliminary data.</text>
</comment>
<dbReference type="SUPFAM" id="SSF55120">
    <property type="entry name" value="Pseudouridine synthase"/>
    <property type="match status" value="1"/>
</dbReference>
<dbReference type="PROSITE" id="PS50984">
    <property type="entry name" value="TRUD"/>
    <property type="match status" value="1"/>
</dbReference>
<dbReference type="Gene3D" id="3.30.2350.20">
    <property type="entry name" value="TruD, catalytic domain"/>
    <property type="match status" value="1"/>
</dbReference>
<feature type="domain" description="TRUD" evidence="3">
    <location>
        <begin position="258"/>
        <end position="448"/>
    </location>
</feature>